<feature type="transmembrane region" description="Helical" evidence="2">
    <location>
        <begin position="5"/>
        <end position="21"/>
    </location>
</feature>
<dbReference type="EMBL" id="CDOG01000010">
    <property type="protein sequence ID" value="CEN36365.1"/>
    <property type="molecule type" value="Genomic_DNA"/>
</dbReference>
<protein>
    <submittedName>
        <fullName evidence="3">Uncharacterized protein</fullName>
    </submittedName>
</protein>
<keyword evidence="2" id="KW-1133">Transmembrane helix</keyword>
<evidence type="ECO:0000256" key="1">
    <source>
        <dbReference type="SAM" id="MobiDB-lite"/>
    </source>
</evidence>
<evidence type="ECO:0000256" key="2">
    <source>
        <dbReference type="SAM" id="Phobius"/>
    </source>
</evidence>
<gene>
    <name evidence="3" type="ORF">CCYN74_180031</name>
</gene>
<reference evidence="3 4" key="1">
    <citation type="submission" date="2015-01" db="EMBL/GenBank/DDBJ databases">
        <authorList>
            <person name="MANFREDI Pablo"/>
        </authorList>
    </citation>
    <scope>NUCLEOTIDE SEQUENCE [LARGE SCALE GENOMIC DNA]</scope>
    <source>
        <strain evidence="3 4">Ccy74</strain>
    </source>
</reference>
<dbReference type="RefSeq" id="WP_018279957.1">
    <property type="nucleotide sequence ID" value="NZ_BOQH01000005.1"/>
</dbReference>
<evidence type="ECO:0000313" key="4">
    <source>
        <dbReference type="Proteomes" id="UP000038083"/>
    </source>
</evidence>
<evidence type="ECO:0000313" key="3">
    <source>
        <dbReference type="EMBL" id="CEN36365.1"/>
    </source>
</evidence>
<dbReference type="AlphaFoldDB" id="A0A0B7HAL7"/>
<keyword evidence="2" id="KW-0812">Transmembrane</keyword>
<feature type="compositionally biased region" description="Basic and acidic residues" evidence="1">
    <location>
        <begin position="49"/>
        <end position="74"/>
    </location>
</feature>
<accession>A0A0B7HAL7</accession>
<keyword evidence="2" id="KW-0472">Membrane</keyword>
<feature type="region of interest" description="Disordered" evidence="1">
    <location>
        <begin position="47"/>
        <end position="74"/>
    </location>
</feature>
<name>A0A0B7HAL7_9FLAO</name>
<proteinExistence type="predicted"/>
<organism evidence="3 4">
    <name type="scientific">Capnocytophaga cynodegmi</name>
    <dbReference type="NCBI Taxonomy" id="28189"/>
    <lineage>
        <taxon>Bacteria</taxon>
        <taxon>Pseudomonadati</taxon>
        <taxon>Bacteroidota</taxon>
        <taxon>Flavobacteriia</taxon>
        <taxon>Flavobacteriales</taxon>
        <taxon>Flavobacteriaceae</taxon>
        <taxon>Capnocytophaga</taxon>
    </lineage>
</organism>
<feature type="transmembrane region" description="Helical" evidence="2">
    <location>
        <begin position="27"/>
        <end position="44"/>
    </location>
</feature>
<sequence>MKPAYIYIILGILVASLRFWFEQYDQFLLIGGMVLLMIGIYSISKSLPSKREEDFQERIFPKQKEDDDTEEKKK</sequence>
<dbReference type="Proteomes" id="UP000038083">
    <property type="component" value="Unassembled WGS sequence"/>
</dbReference>